<reference evidence="3 4" key="1">
    <citation type="submission" date="2019-06" db="EMBL/GenBank/DDBJ databases">
        <title>Whole genome sequence for Rhodospirillaceae sp. R148.</title>
        <authorList>
            <person name="Wang G."/>
        </authorList>
    </citation>
    <scope>NUCLEOTIDE SEQUENCE [LARGE SCALE GENOMIC DNA]</scope>
    <source>
        <strain evidence="3 4">R148</strain>
    </source>
</reference>
<dbReference type="AlphaFoldDB" id="A0A545TPM8"/>
<gene>
    <name evidence="3" type="ORF">FKG95_16065</name>
</gene>
<sequence>MLACSFCGRKADAAGALVAGPAVNICDHCIGVAIRVITTRDALEQSASGQSDWYETGDEVLLCEIAATSELVDRTRDRLQNQIGELRRRGIGWRVIGTALGVSHQIAQERFG</sequence>
<dbReference type="Pfam" id="PF06689">
    <property type="entry name" value="zf-C4_ClpX"/>
    <property type="match status" value="1"/>
</dbReference>
<feature type="binding site" evidence="1">
    <location>
        <position position="7"/>
    </location>
    <ligand>
        <name>Zn(2+)</name>
        <dbReference type="ChEBI" id="CHEBI:29105"/>
    </ligand>
</feature>
<evidence type="ECO:0000259" key="2">
    <source>
        <dbReference type="PROSITE" id="PS51902"/>
    </source>
</evidence>
<dbReference type="InterPro" id="IPR059188">
    <property type="entry name" value="Znf_CLPX-like"/>
</dbReference>
<dbReference type="Gene3D" id="6.20.220.10">
    <property type="entry name" value="ClpX chaperone, C4-type zinc finger domain"/>
    <property type="match status" value="1"/>
</dbReference>
<evidence type="ECO:0000256" key="1">
    <source>
        <dbReference type="PROSITE-ProRule" id="PRU01250"/>
    </source>
</evidence>
<dbReference type="GO" id="GO:0046983">
    <property type="term" value="F:protein dimerization activity"/>
    <property type="evidence" value="ECO:0007669"/>
    <property type="project" value="UniProtKB-UniRule"/>
</dbReference>
<dbReference type="EMBL" id="VHSH01000005">
    <property type="protein sequence ID" value="TQV79177.1"/>
    <property type="molecule type" value="Genomic_DNA"/>
</dbReference>
<feature type="domain" description="ClpX-type ZB" evidence="2">
    <location>
        <begin position="1"/>
        <end position="45"/>
    </location>
</feature>
<comment type="caution">
    <text evidence="3">The sequence shown here is derived from an EMBL/GenBank/DDBJ whole genome shotgun (WGS) entry which is preliminary data.</text>
</comment>
<feature type="binding site" evidence="1">
    <location>
        <position position="26"/>
    </location>
    <ligand>
        <name>Zn(2+)</name>
        <dbReference type="ChEBI" id="CHEBI:29105"/>
    </ligand>
</feature>
<dbReference type="PROSITE" id="PS51902">
    <property type="entry name" value="CLPX_ZB"/>
    <property type="match status" value="1"/>
</dbReference>
<keyword evidence="1" id="KW-0143">Chaperone</keyword>
<evidence type="ECO:0000313" key="3">
    <source>
        <dbReference type="EMBL" id="TQV79177.1"/>
    </source>
</evidence>
<keyword evidence="1" id="KW-0479">Metal-binding</keyword>
<evidence type="ECO:0000313" key="4">
    <source>
        <dbReference type="Proteomes" id="UP000315252"/>
    </source>
</evidence>
<comment type="similarity">
    <text evidence="1">Belongs to the ClpX chaperone family.</text>
</comment>
<keyword evidence="4" id="KW-1185">Reference proteome</keyword>
<feature type="binding site" evidence="1">
    <location>
        <position position="29"/>
    </location>
    <ligand>
        <name>Zn(2+)</name>
        <dbReference type="ChEBI" id="CHEBI:29105"/>
    </ligand>
</feature>
<keyword evidence="1" id="KW-0862">Zinc</keyword>
<dbReference type="RefSeq" id="WP_142897401.1">
    <property type="nucleotide sequence ID" value="NZ_ML660056.1"/>
</dbReference>
<protein>
    <recommendedName>
        <fullName evidence="2">ClpX-type ZB domain-containing protein</fullName>
    </recommendedName>
</protein>
<dbReference type="InterPro" id="IPR038366">
    <property type="entry name" value="Znf_CppX_C4_sf"/>
</dbReference>
<name>A0A545TPM8_9PROT</name>
<feature type="binding site" evidence="1">
    <location>
        <position position="4"/>
    </location>
    <ligand>
        <name>Zn(2+)</name>
        <dbReference type="ChEBI" id="CHEBI:29105"/>
    </ligand>
</feature>
<dbReference type="SUPFAM" id="SSF57716">
    <property type="entry name" value="Glucocorticoid receptor-like (DNA-binding domain)"/>
    <property type="match status" value="1"/>
</dbReference>
<dbReference type="InterPro" id="IPR010603">
    <property type="entry name" value="Znf_CppX_C4"/>
</dbReference>
<dbReference type="GO" id="GO:0008270">
    <property type="term" value="F:zinc ion binding"/>
    <property type="evidence" value="ECO:0007669"/>
    <property type="project" value="UniProtKB-UniRule"/>
</dbReference>
<organism evidence="3 4">
    <name type="scientific">Denitrobaculum tricleocarpae</name>
    <dbReference type="NCBI Taxonomy" id="2591009"/>
    <lineage>
        <taxon>Bacteria</taxon>
        <taxon>Pseudomonadati</taxon>
        <taxon>Pseudomonadota</taxon>
        <taxon>Alphaproteobacteria</taxon>
        <taxon>Rhodospirillales</taxon>
        <taxon>Rhodospirillaceae</taxon>
        <taxon>Denitrobaculum</taxon>
    </lineage>
</organism>
<dbReference type="OrthoDB" id="9812570at2"/>
<dbReference type="Proteomes" id="UP000315252">
    <property type="component" value="Unassembled WGS sequence"/>
</dbReference>
<proteinExistence type="inferred from homology"/>
<accession>A0A545TPM8</accession>
<dbReference type="GO" id="GO:0006457">
    <property type="term" value="P:protein folding"/>
    <property type="evidence" value="ECO:0007669"/>
    <property type="project" value="UniProtKB-UniRule"/>
</dbReference>
<dbReference type="SMART" id="SM00994">
    <property type="entry name" value="zf-C4_ClpX"/>
    <property type="match status" value="1"/>
</dbReference>
<dbReference type="GO" id="GO:0051082">
    <property type="term" value="F:unfolded protein binding"/>
    <property type="evidence" value="ECO:0007669"/>
    <property type="project" value="UniProtKB-UniRule"/>
</dbReference>